<dbReference type="InterPro" id="IPR001005">
    <property type="entry name" value="SANT/Myb"/>
</dbReference>
<evidence type="ECO:0000256" key="5">
    <source>
        <dbReference type="SAM" id="MobiDB-lite"/>
    </source>
</evidence>
<keyword evidence="4" id="KW-0539">Nucleus</keyword>
<dbReference type="RefSeq" id="XP_048129043.1">
    <property type="nucleotide sequence ID" value="XM_048273086.1"/>
</dbReference>
<feature type="compositionally biased region" description="Basic and acidic residues" evidence="5">
    <location>
        <begin position="30"/>
        <end position="47"/>
    </location>
</feature>
<dbReference type="SUPFAM" id="SSF46689">
    <property type="entry name" value="Homeodomain-like"/>
    <property type="match status" value="1"/>
</dbReference>
<feature type="region of interest" description="Disordered" evidence="5">
    <location>
        <begin position="17"/>
        <end position="73"/>
    </location>
</feature>
<dbReference type="Proteomes" id="UP000827889">
    <property type="component" value="Chromosome 11"/>
</dbReference>
<keyword evidence="3" id="KW-0804">Transcription</keyword>
<dbReference type="InterPro" id="IPR009057">
    <property type="entry name" value="Homeodomain-like_sf"/>
</dbReference>
<evidence type="ECO:0000256" key="2">
    <source>
        <dbReference type="ARBA" id="ARBA00023015"/>
    </source>
</evidence>
<dbReference type="InterPro" id="IPR017930">
    <property type="entry name" value="Myb_dom"/>
</dbReference>
<dbReference type="Gene3D" id="1.10.10.60">
    <property type="entry name" value="Homeodomain-like"/>
    <property type="match status" value="2"/>
</dbReference>
<evidence type="ECO:0000313" key="9">
    <source>
        <dbReference type="RefSeq" id="XP_048129043.1"/>
    </source>
</evidence>
<evidence type="ECO:0000313" key="8">
    <source>
        <dbReference type="Proteomes" id="UP000827889"/>
    </source>
</evidence>
<evidence type="ECO:0000259" key="6">
    <source>
        <dbReference type="PROSITE" id="PS50090"/>
    </source>
</evidence>
<dbReference type="Pfam" id="PF00249">
    <property type="entry name" value="Myb_DNA-binding"/>
    <property type="match status" value="1"/>
</dbReference>
<accession>A0ABM3GXF8</accession>
<sequence length="299" mass="34786">MPLLDLIDLRSLNDRLGEEFSSGGGSSDRQWGHERDGGGDDRRKREVVIGLPQQLQKQTTGRKKRKSDDGKVDKEPLVFKGQWTLEEDRHLNMLVEIAHMLEERVGKQCRERRHSHSRPHIKNNSWSIEEDKKLIQAHKQIGNKWAEIAKILLERTENTIKNHWNSTKRSDHLCHKKEKWSLSLSAAAISRGSDLQPVRSTAPNKRRIATASSEARISYIRFTMVDGNGMFYQVKDHHYHQVLSEGGGNGSEEIFDKELELELILEMDGDNHHHHHPHHHNDYYHREIKELDLLEMIPR</sequence>
<dbReference type="InterPro" id="IPR050560">
    <property type="entry name" value="MYB_TF"/>
</dbReference>
<evidence type="ECO:0000256" key="1">
    <source>
        <dbReference type="ARBA" id="ARBA00004123"/>
    </source>
</evidence>
<proteinExistence type="predicted"/>
<keyword evidence="8" id="KW-1185">Reference proteome</keyword>
<gene>
    <name evidence="9" type="primary">LOC125312976</name>
</gene>
<organism evidence="8 9">
    <name type="scientific">Rhodamnia argentea</name>
    <dbReference type="NCBI Taxonomy" id="178133"/>
    <lineage>
        <taxon>Eukaryota</taxon>
        <taxon>Viridiplantae</taxon>
        <taxon>Streptophyta</taxon>
        <taxon>Embryophyta</taxon>
        <taxon>Tracheophyta</taxon>
        <taxon>Spermatophyta</taxon>
        <taxon>Magnoliopsida</taxon>
        <taxon>eudicotyledons</taxon>
        <taxon>Gunneridae</taxon>
        <taxon>Pentapetalae</taxon>
        <taxon>rosids</taxon>
        <taxon>malvids</taxon>
        <taxon>Myrtales</taxon>
        <taxon>Myrtaceae</taxon>
        <taxon>Myrtoideae</taxon>
        <taxon>Myrteae</taxon>
        <taxon>Australasian group</taxon>
        <taxon>Rhodamnia</taxon>
    </lineage>
</organism>
<feature type="domain" description="Myb-like" evidence="6">
    <location>
        <begin position="118"/>
        <end position="168"/>
    </location>
</feature>
<dbReference type="PROSITE" id="PS50090">
    <property type="entry name" value="MYB_LIKE"/>
    <property type="match status" value="1"/>
</dbReference>
<dbReference type="PANTHER" id="PTHR45614">
    <property type="entry name" value="MYB PROTEIN-RELATED"/>
    <property type="match status" value="1"/>
</dbReference>
<evidence type="ECO:0000256" key="4">
    <source>
        <dbReference type="ARBA" id="ARBA00023242"/>
    </source>
</evidence>
<reference evidence="9" key="1">
    <citation type="submission" date="2025-08" db="UniProtKB">
        <authorList>
            <consortium name="RefSeq"/>
        </authorList>
    </citation>
    <scope>IDENTIFICATION</scope>
    <source>
        <tissue evidence="9">Leaf</tissue>
    </source>
</reference>
<feature type="domain" description="HTH myb-type" evidence="7">
    <location>
        <begin position="118"/>
        <end position="172"/>
    </location>
</feature>
<dbReference type="GeneID" id="125312976"/>
<evidence type="ECO:0000256" key="3">
    <source>
        <dbReference type="ARBA" id="ARBA00023163"/>
    </source>
</evidence>
<comment type="subcellular location">
    <subcellularLocation>
        <location evidence="1">Nucleus</location>
    </subcellularLocation>
</comment>
<keyword evidence="2" id="KW-0805">Transcription regulation</keyword>
<dbReference type="PROSITE" id="PS51294">
    <property type="entry name" value="HTH_MYB"/>
    <property type="match status" value="1"/>
</dbReference>
<protein>
    <submittedName>
        <fullName evidence="9">Transcription factor MYB118-like</fullName>
    </submittedName>
</protein>
<dbReference type="CDD" id="cd00167">
    <property type="entry name" value="SANT"/>
    <property type="match status" value="1"/>
</dbReference>
<dbReference type="PANTHER" id="PTHR45614:SF285">
    <property type="entry name" value="TRANSCRIPTION FACTOR MYB98"/>
    <property type="match status" value="1"/>
</dbReference>
<dbReference type="SMART" id="SM00717">
    <property type="entry name" value="SANT"/>
    <property type="match status" value="1"/>
</dbReference>
<evidence type="ECO:0000259" key="7">
    <source>
        <dbReference type="PROSITE" id="PS51294"/>
    </source>
</evidence>
<name>A0ABM3GXF8_9MYRT</name>